<dbReference type="InterPro" id="IPR013078">
    <property type="entry name" value="His_Pase_superF_clade-1"/>
</dbReference>
<dbReference type="SUPFAM" id="SSF53254">
    <property type="entry name" value="Phosphoglycerate mutase-like"/>
    <property type="match status" value="1"/>
</dbReference>
<dbReference type="GO" id="GO:0016791">
    <property type="term" value="F:phosphatase activity"/>
    <property type="evidence" value="ECO:0000318"/>
    <property type="project" value="GO_Central"/>
</dbReference>
<dbReference type="InterPro" id="IPR001345">
    <property type="entry name" value="PG/BPGM_mutase_AS"/>
</dbReference>
<proteinExistence type="inferred from homology"/>
<evidence type="ECO:0000256" key="3">
    <source>
        <dbReference type="SAM" id="MobiDB-lite"/>
    </source>
</evidence>
<comment type="similarity">
    <text evidence="1">Belongs to the phosphoglycerate mutase family.</text>
</comment>
<dbReference type="OMA" id="ACCIVIC"/>
<dbReference type="PANTHER" id="PTHR48100">
    <property type="entry name" value="BROAD-SPECIFICITY PHOSPHATASE YOR283W-RELATED"/>
    <property type="match status" value="1"/>
</dbReference>
<dbReference type="PaxDb" id="3055-EDO97152"/>
<dbReference type="InParanoid" id="A0A2K3DRW1"/>
<feature type="region of interest" description="Disordered" evidence="3">
    <location>
        <begin position="106"/>
        <end position="136"/>
    </location>
</feature>
<dbReference type="ExpressionAtlas" id="A0A2K3DRW1">
    <property type="expression patterns" value="baseline"/>
</dbReference>
<feature type="compositionally biased region" description="Low complexity" evidence="3">
    <location>
        <begin position="205"/>
        <end position="220"/>
    </location>
</feature>
<feature type="binding site" evidence="2">
    <location>
        <position position="101"/>
    </location>
    <ligand>
        <name>substrate</name>
    </ligand>
</feature>
<dbReference type="GeneID" id="5727741"/>
<evidence type="ECO:0000256" key="2">
    <source>
        <dbReference type="PIRSR" id="PIRSR613078-2"/>
    </source>
</evidence>
<dbReference type="PROSITE" id="PS00175">
    <property type="entry name" value="PG_MUTASE"/>
    <property type="match status" value="1"/>
</dbReference>
<evidence type="ECO:0008006" key="6">
    <source>
        <dbReference type="Google" id="ProtNLM"/>
    </source>
</evidence>
<dbReference type="CDD" id="cd07067">
    <property type="entry name" value="HP_PGM_like"/>
    <property type="match status" value="1"/>
</dbReference>
<evidence type="ECO:0000313" key="5">
    <source>
        <dbReference type="Proteomes" id="UP000006906"/>
    </source>
</evidence>
<dbReference type="EMBL" id="CM008966">
    <property type="protein sequence ID" value="PNW83275.1"/>
    <property type="molecule type" value="Genomic_DNA"/>
</dbReference>
<dbReference type="OrthoDB" id="354304at2759"/>
<dbReference type="Gene3D" id="3.40.50.1240">
    <property type="entry name" value="Phosphoglycerate mutase-like"/>
    <property type="match status" value="1"/>
</dbReference>
<accession>A0A2K3DRW1</accession>
<dbReference type="AlphaFoldDB" id="A0A2K3DRW1"/>
<dbReference type="Gramene" id="PNW83275">
    <property type="protein sequence ID" value="PNW83275"/>
    <property type="gene ID" value="CHLRE_05g232550v5"/>
</dbReference>
<protein>
    <recommendedName>
        <fullName evidence="6">Phosphoglycerate mutase</fullName>
    </recommendedName>
</protein>
<reference evidence="4 5" key="1">
    <citation type="journal article" date="2007" name="Science">
        <title>The Chlamydomonas genome reveals the evolution of key animal and plant functions.</title>
        <authorList>
            <person name="Merchant S.S."/>
            <person name="Prochnik S.E."/>
            <person name="Vallon O."/>
            <person name="Harris E.H."/>
            <person name="Karpowicz S.J."/>
            <person name="Witman G.B."/>
            <person name="Terry A."/>
            <person name="Salamov A."/>
            <person name="Fritz-Laylin L.K."/>
            <person name="Marechal-Drouard L."/>
            <person name="Marshall W.F."/>
            <person name="Qu L.H."/>
            <person name="Nelson D.R."/>
            <person name="Sanderfoot A.A."/>
            <person name="Spalding M.H."/>
            <person name="Kapitonov V.V."/>
            <person name="Ren Q."/>
            <person name="Ferris P."/>
            <person name="Lindquist E."/>
            <person name="Shapiro H."/>
            <person name="Lucas S.M."/>
            <person name="Grimwood J."/>
            <person name="Schmutz J."/>
            <person name="Cardol P."/>
            <person name="Cerutti H."/>
            <person name="Chanfreau G."/>
            <person name="Chen C.L."/>
            <person name="Cognat V."/>
            <person name="Croft M.T."/>
            <person name="Dent R."/>
            <person name="Dutcher S."/>
            <person name="Fernandez E."/>
            <person name="Fukuzawa H."/>
            <person name="Gonzalez-Ballester D."/>
            <person name="Gonzalez-Halphen D."/>
            <person name="Hallmann A."/>
            <person name="Hanikenne M."/>
            <person name="Hippler M."/>
            <person name="Inwood W."/>
            <person name="Jabbari K."/>
            <person name="Kalanon M."/>
            <person name="Kuras R."/>
            <person name="Lefebvre P.A."/>
            <person name="Lemaire S.D."/>
            <person name="Lobanov A.V."/>
            <person name="Lohr M."/>
            <person name="Manuell A."/>
            <person name="Meier I."/>
            <person name="Mets L."/>
            <person name="Mittag M."/>
            <person name="Mittelmeier T."/>
            <person name="Moroney J.V."/>
            <person name="Moseley J."/>
            <person name="Napoli C."/>
            <person name="Nedelcu A.M."/>
            <person name="Niyogi K."/>
            <person name="Novoselov S.V."/>
            <person name="Paulsen I.T."/>
            <person name="Pazour G."/>
            <person name="Purton S."/>
            <person name="Ral J.P."/>
            <person name="Riano-Pachon D.M."/>
            <person name="Riekhof W."/>
            <person name="Rymarquis L."/>
            <person name="Schroda M."/>
            <person name="Stern D."/>
            <person name="Umen J."/>
            <person name="Willows R."/>
            <person name="Wilson N."/>
            <person name="Zimmer S.L."/>
            <person name="Allmer J."/>
            <person name="Balk J."/>
            <person name="Bisova K."/>
            <person name="Chen C.J."/>
            <person name="Elias M."/>
            <person name="Gendler K."/>
            <person name="Hauser C."/>
            <person name="Lamb M.R."/>
            <person name="Ledford H."/>
            <person name="Long J.C."/>
            <person name="Minagawa J."/>
            <person name="Page M.D."/>
            <person name="Pan J."/>
            <person name="Pootakham W."/>
            <person name="Roje S."/>
            <person name="Rose A."/>
            <person name="Stahlberg E."/>
            <person name="Terauchi A.M."/>
            <person name="Yang P."/>
            <person name="Ball S."/>
            <person name="Bowler C."/>
            <person name="Dieckmann C.L."/>
            <person name="Gladyshev V.N."/>
            <person name="Green P."/>
            <person name="Jorgensen R."/>
            <person name="Mayfield S."/>
            <person name="Mueller-Roeber B."/>
            <person name="Rajamani S."/>
            <person name="Sayre R.T."/>
            <person name="Brokstein P."/>
            <person name="Dubchak I."/>
            <person name="Goodstein D."/>
            <person name="Hornick L."/>
            <person name="Huang Y.W."/>
            <person name="Jhaveri J."/>
            <person name="Luo Y."/>
            <person name="Martinez D."/>
            <person name="Ngau W.C."/>
            <person name="Otillar B."/>
            <person name="Poliakov A."/>
            <person name="Porter A."/>
            <person name="Szajkowski L."/>
            <person name="Werner G."/>
            <person name="Zhou K."/>
            <person name="Grigoriev I.V."/>
            <person name="Rokhsar D.S."/>
            <person name="Grossman A.R."/>
        </authorList>
    </citation>
    <scope>NUCLEOTIDE SEQUENCE [LARGE SCALE GENOMIC DNA]</scope>
    <source>
        <strain evidence="5">CC-503</strain>
    </source>
</reference>
<feature type="region of interest" description="Disordered" evidence="3">
    <location>
        <begin position="203"/>
        <end position="227"/>
    </location>
</feature>
<dbReference type="InterPro" id="IPR029033">
    <property type="entry name" value="His_PPase_superfam"/>
</dbReference>
<dbReference type="Pfam" id="PF00300">
    <property type="entry name" value="His_Phos_1"/>
    <property type="match status" value="2"/>
</dbReference>
<feature type="binding site" evidence="2">
    <location>
        <begin position="50"/>
        <end position="57"/>
    </location>
    <ligand>
        <name>substrate</name>
    </ligand>
</feature>
<name>A0A2K3DRW1_CHLRE</name>
<gene>
    <name evidence="4" type="ORF">CHLRE_05g232550v5</name>
</gene>
<organism evidence="4 5">
    <name type="scientific">Chlamydomonas reinhardtii</name>
    <name type="common">Chlamydomonas smithii</name>
    <dbReference type="NCBI Taxonomy" id="3055"/>
    <lineage>
        <taxon>Eukaryota</taxon>
        <taxon>Viridiplantae</taxon>
        <taxon>Chlorophyta</taxon>
        <taxon>core chlorophytes</taxon>
        <taxon>Chlorophyceae</taxon>
        <taxon>CS clade</taxon>
        <taxon>Chlamydomonadales</taxon>
        <taxon>Chlamydomonadaceae</taxon>
        <taxon>Chlamydomonas</taxon>
    </lineage>
</organism>
<evidence type="ECO:0000313" key="4">
    <source>
        <dbReference type="EMBL" id="PNW83275.1"/>
    </source>
</evidence>
<dbReference type="SMART" id="SM00855">
    <property type="entry name" value="PGAM"/>
    <property type="match status" value="1"/>
</dbReference>
<sequence length="472" mass="49132">MRLHATQPTSTASLSLWNGFDEFTPLNDRVDAPPLSLPAISEPMRVIIVRHGQSTWNAEGRIQGSTDLSVLTEKGVKQAGKTRDMLSAVPFSAVFQSPLARARQTADVVLQGRHQGESARQSPPATAPPSPPPPRVTLPCLREVDLYQFQGLLKAEGKALYGEAYMRWQRAPHTFEMDGRAPVRELWYRGSLAWQSLLQPQPATASEAGSSSSGSSSSSSNGGGGAAGGAPARQLLVVAHNAINQGLVATALGLPPQYFRRLPQNNAALSVLDFTPATATGSAPHVTLSCLNQSPDNPFKNPDKVVGHVVLLSPPAGGGEQQAAALQALAAVLSNLQVTHVLMATPDVNSYLVTSLLATQQQQPTAAAAAAAPVEHMPAAGPEVWRRAVELAAVKTGGATTGSAVQYGNVLVLLDEQSHAAAVWAALGLAAPPAGAGPLLRVSPGGLSVCEFAADPAQTPATVRCINNTAHL</sequence>
<dbReference type="KEGG" id="cre:CHLRE_05g232550v5"/>
<dbReference type="RefSeq" id="XP_001702221.2">
    <property type="nucleotide sequence ID" value="XM_001702169.2"/>
</dbReference>
<dbReference type="STRING" id="3055.A0A2K3DRW1"/>
<feature type="compositionally biased region" description="Pro residues" evidence="3">
    <location>
        <begin position="125"/>
        <end position="136"/>
    </location>
</feature>
<evidence type="ECO:0000256" key="1">
    <source>
        <dbReference type="ARBA" id="ARBA00038362"/>
    </source>
</evidence>
<dbReference type="InterPro" id="IPR050275">
    <property type="entry name" value="PGM_Phosphatase"/>
</dbReference>
<keyword evidence="5" id="KW-1185">Reference proteome</keyword>
<dbReference type="PANTHER" id="PTHR48100:SF10">
    <property type="entry name" value="2-CARBOXY-D-ARABINITOL-1-PHOSPHATASE-RELATED"/>
    <property type="match status" value="1"/>
</dbReference>
<dbReference type="Proteomes" id="UP000006906">
    <property type="component" value="Chromosome 5"/>
</dbReference>